<dbReference type="Proteomes" id="UP000005384">
    <property type="component" value="Unassembled WGS sequence"/>
</dbReference>
<dbReference type="HOGENOM" id="CLU_154570_4_1_9"/>
<comment type="caution">
    <text evidence="1">The sequence shown here is derived from an EMBL/GenBank/DDBJ whole genome shotgun (WGS) entry which is preliminary data.</text>
</comment>
<sequence length="84" mass="9489">MCQISIKIPDAVLYDTHMSADEAAEFARRTVAMGYYTQNNVSIGYCAQIAGMTEEDFIKYLGQNQISIFQFGSKKEFMEELTNA</sequence>
<dbReference type="PATRIC" id="fig|742737.3.peg.3504"/>
<accession>G5IJ48</accession>
<keyword evidence="2" id="KW-1185">Reference proteome</keyword>
<protein>
    <submittedName>
        <fullName evidence="1">Uncharacterized protein</fullName>
    </submittedName>
</protein>
<gene>
    <name evidence="1" type="ORF">HMPREF9473_03526</name>
</gene>
<evidence type="ECO:0000313" key="2">
    <source>
        <dbReference type="Proteomes" id="UP000005384"/>
    </source>
</evidence>
<proteinExistence type="predicted"/>
<name>G5IJ48_9FIRM</name>
<dbReference type="InterPro" id="IPR005368">
    <property type="entry name" value="UPF0175"/>
</dbReference>
<dbReference type="EMBL" id="ADLN01000097">
    <property type="protein sequence ID" value="EHI58468.1"/>
    <property type="molecule type" value="Genomic_DNA"/>
</dbReference>
<dbReference type="Pfam" id="PF03683">
    <property type="entry name" value="UPF0175"/>
    <property type="match status" value="1"/>
</dbReference>
<evidence type="ECO:0000313" key="1">
    <source>
        <dbReference type="EMBL" id="EHI58468.1"/>
    </source>
</evidence>
<reference evidence="1 2" key="1">
    <citation type="submission" date="2011-08" db="EMBL/GenBank/DDBJ databases">
        <title>The Genome Sequence of Clostridium hathewayi WAL-18680.</title>
        <authorList>
            <consortium name="The Broad Institute Genome Sequencing Platform"/>
            <person name="Earl A."/>
            <person name="Ward D."/>
            <person name="Feldgarden M."/>
            <person name="Gevers D."/>
            <person name="Finegold S.M."/>
            <person name="Summanen P.H."/>
            <person name="Molitoris D.R."/>
            <person name="Song M."/>
            <person name="Daigneault M."/>
            <person name="Allen-Vercoe E."/>
            <person name="Young S.K."/>
            <person name="Zeng Q."/>
            <person name="Gargeya S."/>
            <person name="Fitzgerald M."/>
            <person name="Haas B."/>
            <person name="Abouelleil A."/>
            <person name="Alvarado L."/>
            <person name="Arachchi H.M."/>
            <person name="Berlin A."/>
            <person name="Brown A."/>
            <person name="Chapman S.B."/>
            <person name="Chen Z."/>
            <person name="Dunbar C."/>
            <person name="Freedman E."/>
            <person name="Gearin G."/>
            <person name="Gellesch M."/>
            <person name="Goldberg J."/>
            <person name="Griggs A."/>
            <person name="Gujja S."/>
            <person name="Heiman D."/>
            <person name="Howarth C."/>
            <person name="Larson L."/>
            <person name="Lui A."/>
            <person name="MacDonald P.J.P."/>
            <person name="Montmayeur A."/>
            <person name="Murphy C."/>
            <person name="Neiman D."/>
            <person name="Pearson M."/>
            <person name="Priest M."/>
            <person name="Roberts A."/>
            <person name="Saif S."/>
            <person name="Shea T."/>
            <person name="Shenoy N."/>
            <person name="Sisk P."/>
            <person name="Stolte C."/>
            <person name="Sykes S."/>
            <person name="Wortman J."/>
            <person name="Nusbaum C."/>
            <person name="Birren B."/>
        </authorList>
    </citation>
    <scope>NUCLEOTIDE SEQUENCE [LARGE SCALE GENOMIC DNA]</scope>
    <source>
        <strain evidence="1 2">WAL-18680</strain>
    </source>
</reference>
<dbReference type="AlphaFoldDB" id="G5IJ48"/>
<dbReference type="OrthoDB" id="1716868at2"/>
<dbReference type="RefSeq" id="WP_006781516.1">
    <property type="nucleotide sequence ID" value="NZ_CP040506.1"/>
</dbReference>
<organism evidence="1 2">
    <name type="scientific">Hungatella hathewayi WAL-18680</name>
    <dbReference type="NCBI Taxonomy" id="742737"/>
    <lineage>
        <taxon>Bacteria</taxon>
        <taxon>Bacillati</taxon>
        <taxon>Bacillota</taxon>
        <taxon>Clostridia</taxon>
        <taxon>Lachnospirales</taxon>
        <taxon>Lachnospiraceae</taxon>
        <taxon>Hungatella</taxon>
    </lineage>
</organism>